<organism evidence="1 2">
    <name type="scientific">Romanomermis culicivorax</name>
    <name type="common">Nematode worm</name>
    <dbReference type="NCBI Taxonomy" id="13658"/>
    <lineage>
        <taxon>Eukaryota</taxon>
        <taxon>Metazoa</taxon>
        <taxon>Ecdysozoa</taxon>
        <taxon>Nematoda</taxon>
        <taxon>Enoplea</taxon>
        <taxon>Dorylaimia</taxon>
        <taxon>Mermithida</taxon>
        <taxon>Mermithoidea</taxon>
        <taxon>Mermithidae</taxon>
        <taxon>Romanomermis</taxon>
    </lineage>
</organism>
<dbReference type="AlphaFoldDB" id="A0A915HW86"/>
<dbReference type="WBParaSite" id="nRc.2.0.1.t05817-RA">
    <property type="protein sequence ID" value="nRc.2.0.1.t05817-RA"/>
    <property type="gene ID" value="nRc.2.0.1.g05817"/>
</dbReference>
<protein>
    <submittedName>
        <fullName evidence="2">Uncharacterized protein</fullName>
    </submittedName>
</protein>
<name>A0A915HW86_ROMCU</name>
<evidence type="ECO:0000313" key="1">
    <source>
        <dbReference type="Proteomes" id="UP000887565"/>
    </source>
</evidence>
<dbReference type="Proteomes" id="UP000887565">
    <property type="component" value="Unplaced"/>
</dbReference>
<reference evidence="2" key="1">
    <citation type="submission" date="2022-11" db="UniProtKB">
        <authorList>
            <consortium name="WormBaseParasite"/>
        </authorList>
    </citation>
    <scope>IDENTIFICATION</scope>
</reference>
<evidence type="ECO:0000313" key="2">
    <source>
        <dbReference type="WBParaSite" id="nRc.2.0.1.t05817-RA"/>
    </source>
</evidence>
<keyword evidence="1" id="KW-1185">Reference proteome</keyword>
<sequence>MDKEMEIMFVGGRTINYEQMDIIDSHFNSAIFFAFSSIDPCDSRGTGEGDLFPSTKESVGIDLTICCMGIEVYKKLSGQNMMSFVITKRLN</sequence>
<accession>A0A915HW86</accession>
<proteinExistence type="predicted"/>